<dbReference type="GO" id="GO:0016491">
    <property type="term" value="F:oxidoreductase activity"/>
    <property type="evidence" value="ECO:0007669"/>
    <property type="project" value="UniProtKB-KW"/>
</dbReference>
<dbReference type="Gene3D" id="3.60.130.10">
    <property type="entry name" value="Clavaminate synthase-like"/>
    <property type="match status" value="1"/>
</dbReference>
<keyword evidence="1" id="KW-0560">Oxidoreductase</keyword>
<dbReference type="Pfam" id="PF02668">
    <property type="entry name" value="TauD"/>
    <property type="match status" value="1"/>
</dbReference>
<dbReference type="GeneID" id="64575973"/>
<dbReference type="PANTHER" id="PTHR10696">
    <property type="entry name" value="GAMMA-BUTYROBETAINE HYDROXYLASE-RELATED"/>
    <property type="match status" value="1"/>
</dbReference>
<evidence type="ECO:0000313" key="3">
    <source>
        <dbReference type="EMBL" id="QOU18832.1"/>
    </source>
</evidence>
<evidence type="ECO:0000313" key="4">
    <source>
        <dbReference type="Proteomes" id="UP000663131"/>
    </source>
</evidence>
<organism evidence="3 4">
    <name type="scientific">Dekkera bruxellensis</name>
    <name type="common">Brettanomyces custersii</name>
    <dbReference type="NCBI Taxonomy" id="5007"/>
    <lineage>
        <taxon>Eukaryota</taxon>
        <taxon>Fungi</taxon>
        <taxon>Dikarya</taxon>
        <taxon>Ascomycota</taxon>
        <taxon>Saccharomycotina</taxon>
        <taxon>Pichiomycetes</taxon>
        <taxon>Pichiales</taxon>
        <taxon>Pichiaceae</taxon>
        <taxon>Brettanomyces</taxon>
    </lineage>
</organism>
<dbReference type="RefSeq" id="XP_041135325.1">
    <property type="nucleotide sequence ID" value="XM_041282549.1"/>
</dbReference>
<dbReference type="EMBL" id="CP063133">
    <property type="protein sequence ID" value="QOU18832.1"/>
    <property type="molecule type" value="Genomic_DNA"/>
</dbReference>
<evidence type="ECO:0000259" key="2">
    <source>
        <dbReference type="Pfam" id="PF02668"/>
    </source>
</evidence>
<dbReference type="OrthoDB" id="408743at2759"/>
<dbReference type="SUPFAM" id="SSF51197">
    <property type="entry name" value="Clavaminate synthase-like"/>
    <property type="match status" value="1"/>
</dbReference>
<accession>A0A871R6V0</accession>
<dbReference type="AlphaFoldDB" id="A0A871R6V0"/>
<name>A0A871R6V0_DEKBR</name>
<dbReference type="InterPro" id="IPR050411">
    <property type="entry name" value="AlphaKG_dependent_hydroxylases"/>
</dbReference>
<reference evidence="3" key="1">
    <citation type="submission" date="2020-10" db="EMBL/GenBank/DDBJ databases">
        <authorList>
            <person name="Palmer J.M."/>
        </authorList>
    </citation>
    <scope>NUCLEOTIDE SEQUENCE</scope>
    <source>
        <strain evidence="3">UCD 2041</strain>
    </source>
</reference>
<dbReference type="KEGG" id="bbrx:BRETT_004050"/>
<dbReference type="InterPro" id="IPR042098">
    <property type="entry name" value="TauD-like_sf"/>
</dbReference>
<dbReference type="InterPro" id="IPR003819">
    <property type="entry name" value="TauD/TfdA-like"/>
</dbReference>
<dbReference type="PANTHER" id="PTHR10696:SF21">
    <property type="entry name" value="TAUD_TFDA-LIKE DOMAIN-CONTAINING PROTEIN"/>
    <property type="match status" value="1"/>
</dbReference>
<gene>
    <name evidence="3" type="ORF">BRETT_004050</name>
</gene>
<sequence length="348" mass="39949">MAELDKIKLKDSHLVNGYEFPVAYKVKSEGEQSISTEDVAQLLKNKAEEGFFRNILDKNGAIVLRLGNIDPNVISKYVEAIGYGSKLVPFVQNGSTAERTQITNVLTTANEGPGGIEIYQHNEFSRFKTYPSTLFFACTEYTAKGGETPIVHGAETFEDVKRKNPTFLKRLARRGLLFTQIWAYKSPNRTGWQDYYSFGRTIQPEDTLEQRKKKAGKVCFDHISEDFEWDKDNNLDVKEHTEPYGVLFNSIPTFYGDIRDKKNSYGKTTEISYDDNEEPISHEDLDLILQSSLDTEYNHNWVPGDLAIINNYQVSHGRKPWRDGERKIIVSMWDTPNKRDFSRYPPEA</sequence>
<evidence type="ECO:0000256" key="1">
    <source>
        <dbReference type="ARBA" id="ARBA00023002"/>
    </source>
</evidence>
<feature type="domain" description="TauD/TfdA-like" evidence="2">
    <location>
        <begin position="34"/>
        <end position="332"/>
    </location>
</feature>
<reference evidence="3" key="2">
    <citation type="journal article" name="BMC Genomics">
        <title>New genome assemblies reveal patterns of domestication and adaptation across Brettanomyces (Dekkera) species.</title>
        <authorList>
            <person name="Roach M.J."/>
            <person name="Borneman A.R."/>
        </authorList>
    </citation>
    <scope>NUCLEOTIDE SEQUENCE</scope>
    <source>
        <strain evidence="3">UCD 2041</strain>
    </source>
</reference>
<proteinExistence type="predicted"/>
<protein>
    <recommendedName>
        <fullName evidence="2">TauD/TfdA-like domain-containing protein</fullName>
    </recommendedName>
</protein>
<dbReference type="Proteomes" id="UP000663131">
    <property type="component" value="Chromosome 5"/>
</dbReference>